<gene>
    <name evidence="1" type="ORF">SAMN05421774_10844</name>
</gene>
<evidence type="ECO:0008006" key="3">
    <source>
        <dbReference type="Google" id="ProtNLM"/>
    </source>
</evidence>
<protein>
    <recommendedName>
        <fullName evidence="3">HNH endonuclease</fullName>
    </recommendedName>
</protein>
<dbReference type="AlphaFoldDB" id="A0A1N7QAV5"/>
<evidence type="ECO:0000313" key="2">
    <source>
        <dbReference type="Proteomes" id="UP000186141"/>
    </source>
</evidence>
<sequence length="281" mass="32221">MADIVLGHATSCIYCDNVEDARTKEHLIAASLGGRFVVEAASCSACCRCTSLLELGVSRRIFHLARAFYKMPTRRPKEYPKTVAVNVLFGKYGPKREVLVPLSDAPIVIVAPIYRTDNKKDAEGRIWSLGQLEVTQIDRERFHGRVDAILRRYKAHSVTMESLPFKVNGDFERTIWKTAYGFFWLTDRDSLEASAAKAFIFGTTELYQVRGNEIYYQDMFSRKRQKLLGHRAAAAVYTMEEENHSHLYCEMNFFEKLGLPLYYCRILNASGQPFERVNFID</sequence>
<name>A0A1N7QAV5_9RHOB</name>
<dbReference type="Proteomes" id="UP000186141">
    <property type="component" value="Unassembled WGS sequence"/>
</dbReference>
<reference evidence="1 2" key="1">
    <citation type="submission" date="2017-01" db="EMBL/GenBank/DDBJ databases">
        <authorList>
            <person name="Mah S.A."/>
            <person name="Swanson W.J."/>
            <person name="Moy G.W."/>
            <person name="Vacquier V.D."/>
        </authorList>
    </citation>
    <scope>NUCLEOTIDE SEQUENCE [LARGE SCALE GENOMIC DNA]</scope>
    <source>
        <strain evidence="1 2">DSM 26375</strain>
    </source>
</reference>
<proteinExistence type="predicted"/>
<accession>A0A1N7QAV5</accession>
<organism evidence="1 2">
    <name type="scientific">Gemmobacter megaterium</name>
    <dbReference type="NCBI Taxonomy" id="1086013"/>
    <lineage>
        <taxon>Bacteria</taxon>
        <taxon>Pseudomonadati</taxon>
        <taxon>Pseudomonadota</taxon>
        <taxon>Alphaproteobacteria</taxon>
        <taxon>Rhodobacterales</taxon>
        <taxon>Paracoccaceae</taxon>
        <taxon>Gemmobacter</taxon>
    </lineage>
</organism>
<keyword evidence="2" id="KW-1185">Reference proteome</keyword>
<evidence type="ECO:0000313" key="1">
    <source>
        <dbReference type="EMBL" id="SIT19859.1"/>
    </source>
</evidence>
<dbReference type="EMBL" id="FTOT01000008">
    <property type="protein sequence ID" value="SIT19859.1"/>
    <property type="molecule type" value="Genomic_DNA"/>
</dbReference>